<reference evidence="1" key="2">
    <citation type="submission" date="2020-11" db="EMBL/GenBank/DDBJ databases">
        <authorList>
            <person name="McCartney M.A."/>
            <person name="Auch B."/>
            <person name="Kono T."/>
            <person name="Mallez S."/>
            <person name="Becker A."/>
            <person name="Gohl D.M."/>
            <person name="Silverstein K.A.T."/>
            <person name="Koren S."/>
            <person name="Bechman K.B."/>
            <person name="Herman A."/>
            <person name="Abrahante J.E."/>
            <person name="Garbe J."/>
        </authorList>
    </citation>
    <scope>NUCLEOTIDE SEQUENCE</scope>
    <source>
        <strain evidence="1">Duluth1</strain>
        <tissue evidence="1">Whole animal</tissue>
    </source>
</reference>
<reference evidence="1" key="1">
    <citation type="journal article" date="2019" name="bioRxiv">
        <title>The Genome of the Zebra Mussel, Dreissena polymorpha: A Resource for Invasive Species Research.</title>
        <authorList>
            <person name="McCartney M.A."/>
            <person name="Auch B."/>
            <person name="Kono T."/>
            <person name="Mallez S."/>
            <person name="Zhang Y."/>
            <person name="Obille A."/>
            <person name="Becker A."/>
            <person name="Abrahante J.E."/>
            <person name="Garbe J."/>
            <person name="Badalamenti J.P."/>
            <person name="Herman A."/>
            <person name="Mangelson H."/>
            <person name="Liachko I."/>
            <person name="Sullivan S."/>
            <person name="Sone E.D."/>
            <person name="Koren S."/>
            <person name="Silverstein K.A.T."/>
            <person name="Beckman K.B."/>
            <person name="Gohl D.M."/>
        </authorList>
    </citation>
    <scope>NUCLEOTIDE SEQUENCE</scope>
    <source>
        <strain evidence="1">Duluth1</strain>
        <tissue evidence="1">Whole animal</tissue>
    </source>
</reference>
<accession>A0A9D4JT73</accession>
<evidence type="ECO:0000313" key="2">
    <source>
        <dbReference type="Proteomes" id="UP000828390"/>
    </source>
</evidence>
<dbReference type="AlphaFoldDB" id="A0A9D4JT73"/>
<dbReference type="EMBL" id="JAIWYP010000005">
    <property type="protein sequence ID" value="KAH3819262.1"/>
    <property type="molecule type" value="Genomic_DNA"/>
</dbReference>
<organism evidence="1 2">
    <name type="scientific">Dreissena polymorpha</name>
    <name type="common">Zebra mussel</name>
    <name type="synonym">Mytilus polymorpha</name>
    <dbReference type="NCBI Taxonomy" id="45954"/>
    <lineage>
        <taxon>Eukaryota</taxon>
        <taxon>Metazoa</taxon>
        <taxon>Spiralia</taxon>
        <taxon>Lophotrochozoa</taxon>
        <taxon>Mollusca</taxon>
        <taxon>Bivalvia</taxon>
        <taxon>Autobranchia</taxon>
        <taxon>Heteroconchia</taxon>
        <taxon>Euheterodonta</taxon>
        <taxon>Imparidentia</taxon>
        <taxon>Neoheterodontei</taxon>
        <taxon>Myida</taxon>
        <taxon>Dreissenoidea</taxon>
        <taxon>Dreissenidae</taxon>
        <taxon>Dreissena</taxon>
    </lineage>
</organism>
<comment type="caution">
    <text evidence="1">The sequence shown here is derived from an EMBL/GenBank/DDBJ whole genome shotgun (WGS) entry which is preliminary data.</text>
</comment>
<keyword evidence="2" id="KW-1185">Reference proteome</keyword>
<sequence length="72" mass="7673">MNITLESTVIQGGSQRTYRMIDLLVGFHFNKGSTAIGKSTNGLIMNAAITLTGREKSFLALYGSLGSSDITC</sequence>
<gene>
    <name evidence="1" type="ORF">DPMN_120996</name>
</gene>
<proteinExistence type="predicted"/>
<evidence type="ECO:0000313" key="1">
    <source>
        <dbReference type="EMBL" id="KAH3819262.1"/>
    </source>
</evidence>
<name>A0A9D4JT73_DREPO</name>
<dbReference type="Proteomes" id="UP000828390">
    <property type="component" value="Unassembled WGS sequence"/>
</dbReference>
<protein>
    <submittedName>
        <fullName evidence="1">Uncharacterized protein</fullName>
    </submittedName>
</protein>